<dbReference type="EMBL" id="CP002028">
    <property type="protein sequence ID" value="ADG82663.1"/>
    <property type="molecule type" value="Genomic_DNA"/>
</dbReference>
<keyword evidence="4 9" id="KW-0963">Cytoplasm</keyword>
<comment type="similarity">
    <text evidence="2 9">Belongs to the diaminopimelate epimerase family.</text>
</comment>
<comment type="subcellular location">
    <subcellularLocation>
        <location evidence="9">Cytoplasm</location>
    </subcellularLocation>
</comment>
<evidence type="ECO:0000256" key="2">
    <source>
        <dbReference type="ARBA" id="ARBA00010219"/>
    </source>
</evidence>
<dbReference type="RefSeq" id="WP_013120675.1">
    <property type="nucleotide sequence ID" value="NC_014152.1"/>
</dbReference>
<protein>
    <recommendedName>
        <fullName evidence="3 9">Diaminopimelate epimerase</fullName>
        <shortName evidence="9">DAP epimerase</shortName>
        <ecNumber evidence="3 9">5.1.1.7</ecNumber>
    </recommendedName>
    <alternativeName>
        <fullName evidence="9">PLP-independent amino acid racemase</fullName>
    </alternativeName>
</protein>
<dbReference type="eggNOG" id="COG0253">
    <property type="taxonomic scope" value="Bacteria"/>
</dbReference>
<comment type="subunit">
    <text evidence="9">Homodimer.</text>
</comment>
<sequence length="277" mass="30193">MQFTKMHGLGNDFILIEDFDKNNLANGAELAVRLCNRKTGIGADGLVFILPSETADIQMRIFNPDGSEPEMCGNAIRCFARYLYDHGIVKKQTIRVETLAGIRIPRIIENPAGEALVEVDMGEPELERGRIPMLGGPGKVVAEPLPVNGSTYNVTCVSMGNPHCVIFVDNAEDYPVAAIGPRVETHTAFPNKTNVEFVQVLNENEVRMRVWERGAGITMACGTGACASAVAAHLNGFTGREVIVHLDGGDLFIRWAQDNHVYMMGPAAYVFKGTTLE</sequence>
<comment type="pathway">
    <text evidence="1 9">Amino-acid biosynthesis; L-lysine biosynthesis via DAP pathway; DL-2,6-diaminopimelate from LL-2,6-diaminopimelate: step 1/1.</text>
</comment>
<evidence type="ECO:0000256" key="10">
    <source>
        <dbReference type="PROSITE-ProRule" id="PRU10125"/>
    </source>
</evidence>
<feature type="site" description="Could be important to modulate the pK values of the two catalytic cysteine residues" evidence="9">
    <location>
        <position position="163"/>
    </location>
</feature>
<feature type="active site" description="Proton acceptor" evidence="9">
    <location>
        <position position="221"/>
    </location>
</feature>
<keyword evidence="12" id="KW-1185">Reference proteome</keyword>
<organism evidence="11 12">
    <name type="scientific">Thermincola potens (strain JR)</name>
    <dbReference type="NCBI Taxonomy" id="635013"/>
    <lineage>
        <taxon>Bacteria</taxon>
        <taxon>Bacillati</taxon>
        <taxon>Bacillota</taxon>
        <taxon>Clostridia</taxon>
        <taxon>Eubacteriales</taxon>
        <taxon>Thermincolaceae</taxon>
        <taxon>Thermincola</taxon>
    </lineage>
</organism>
<accession>D5X7U3</accession>
<dbReference type="Gene3D" id="3.10.310.10">
    <property type="entry name" value="Diaminopimelate Epimerase, Chain A, domain 1"/>
    <property type="match status" value="2"/>
</dbReference>
<dbReference type="PANTHER" id="PTHR31689">
    <property type="entry name" value="DIAMINOPIMELATE EPIMERASE, CHLOROPLASTIC"/>
    <property type="match status" value="1"/>
</dbReference>
<dbReference type="Pfam" id="PF01678">
    <property type="entry name" value="DAP_epimerase"/>
    <property type="match status" value="2"/>
</dbReference>
<keyword evidence="5 9" id="KW-0028">Amino-acid biosynthesis</keyword>
<feature type="active site" description="Proton donor" evidence="9">
    <location>
        <position position="72"/>
    </location>
</feature>
<dbReference type="FunFam" id="3.10.310.10:FF:000004">
    <property type="entry name" value="Diaminopimelate epimerase"/>
    <property type="match status" value="1"/>
</dbReference>
<feature type="binding site" evidence="9">
    <location>
        <begin position="212"/>
        <end position="213"/>
    </location>
    <ligand>
        <name>substrate</name>
    </ligand>
</feature>
<comment type="function">
    <text evidence="9">Catalyzes the stereoinversion of LL-2,6-diaminopimelate (L,L-DAP) to meso-diaminopimelate (meso-DAP), a precursor of L-lysine and an essential component of the bacterial peptidoglycan.</text>
</comment>
<evidence type="ECO:0000256" key="1">
    <source>
        <dbReference type="ARBA" id="ARBA00005196"/>
    </source>
</evidence>
<dbReference type="OrthoDB" id="9805408at2"/>
<comment type="caution">
    <text evidence="9">Lacks conserved residue(s) required for the propagation of feature annotation.</text>
</comment>
<evidence type="ECO:0000256" key="7">
    <source>
        <dbReference type="ARBA" id="ARBA00023235"/>
    </source>
</evidence>
<dbReference type="UniPathway" id="UPA00034">
    <property type="reaction ID" value="UER00025"/>
</dbReference>
<dbReference type="FunFam" id="3.10.310.10:FF:000001">
    <property type="entry name" value="Diaminopimelate epimerase"/>
    <property type="match status" value="1"/>
</dbReference>
<dbReference type="GO" id="GO:0008837">
    <property type="term" value="F:diaminopimelate epimerase activity"/>
    <property type="evidence" value="ECO:0007669"/>
    <property type="project" value="UniProtKB-UniRule"/>
</dbReference>
<evidence type="ECO:0000256" key="4">
    <source>
        <dbReference type="ARBA" id="ARBA00022490"/>
    </source>
</evidence>
<feature type="binding site" evidence="9">
    <location>
        <position position="161"/>
    </location>
    <ligand>
        <name>substrate</name>
    </ligand>
</feature>
<gene>
    <name evidence="9" type="primary">dapF</name>
    <name evidence="11" type="ordered locus">TherJR_1814</name>
</gene>
<evidence type="ECO:0000256" key="8">
    <source>
        <dbReference type="ARBA" id="ARBA00051712"/>
    </source>
</evidence>
<dbReference type="HOGENOM" id="CLU_053306_3_0_9"/>
<dbReference type="PANTHER" id="PTHR31689:SF0">
    <property type="entry name" value="DIAMINOPIMELATE EPIMERASE"/>
    <property type="match status" value="1"/>
</dbReference>
<dbReference type="SUPFAM" id="SSF54506">
    <property type="entry name" value="Diaminopimelate epimerase-like"/>
    <property type="match status" value="2"/>
</dbReference>
<feature type="binding site" evidence="9">
    <location>
        <position position="63"/>
    </location>
    <ligand>
        <name>substrate</name>
    </ligand>
</feature>
<feature type="binding site" evidence="9">
    <location>
        <position position="194"/>
    </location>
    <ligand>
        <name>substrate</name>
    </ligand>
</feature>
<evidence type="ECO:0000313" key="12">
    <source>
        <dbReference type="Proteomes" id="UP000002377"/>
    </source>
</evidence>
<keyword evidence="7 9" id="KW-0413">Isomerase</keyword>
<dbReference type="HAMAP" id="MF_00197">
    <property type="entry name" value="DAP_epimerase"/>
    <property type="match status" value="1"/>
</dbReference>
<reference evidence="11 12" key="1">
    <citation type="submission" date="2010-05" db="EMBL/GenBank/DDBJ databases">
        <title>Complete sequence of Thermincola sp. JR.</title>
        <authorList>
            <consortium name="US DOE Joint Genome Institute"/>
            <person name="Lucas S."/>
            <person name="Copeland A."/>
            <person name="Lapidus A."/>
            <person name="Cheng J.-F."/>
            <person name="Bruce D."/>
            <person name="Goodwin L."/>
            <person name="Pitluck S."/>
            <person name="Chertkov O."/>
            <person name="Detter J.C."/>
            <person name="Han C."/>
            <person name="Tapia R."/>
            <person name="Land M."/>
            <person name="Hauser L."/>
            <person name="Kyrpides N."/>
            <person name="Mikhailova N."/>
            <person name="Hazen T.C."/>
            <person name="Woyke T."/>
        </authorList>
    </citation>
    <scope>NUCLEOTIDE SEQUENCE [LARGE SCALE GENOMIC DNA]</scope>
    <source>
        <strain evidence="11 12">JR</strain>
    </source>
</reference>
<dbReference type="GO" id="GO:0009089">
    <property type="term" value="P:lysine biosynthetic process via diaminopimelate"/>
    <property type="evidence" value="ECO:0007669"/>
    <property type="project" value="UniProtKB-UniRule"/>
</dbReference>
<dbReference type="STRING" id="635013.TherJR_1814"/>
<comment type="catalytic activity">
    <reaction evidence="8 9">
        <text>(2S,6S)-2,6-diaminopimelate = meso-2,6-diaminopimelate</text>
        <dbReference type="Rhea" id="RHEA:15393"/>
        <dbReference type="ChEBI" id="CHEBI:57609"/>
        <dbReference type="ChEBI" id="CHEBI:57791"/>
        <dbReference type="EC" id="5.1.1.7"/>
    </reaction>
</comment>
<feature type="binding site" evidence="9">
    <location>
        <position position="11"/>
    </location>
    <ligand>
        <name>substrate</name>
    </ligand>
</feature>
<dbReference type="PROSITE" id="PS01326">
    <property type="entry name" value="DAP_EPIMERASE"/>
    <property type="match status" value="1"/>
</dbReference>
<dbReference type="AlphaFoldDB" id="D5X7U3"/>
<keyword evidence="6 9" id="KW-0457">Lysine biosynthesis</keyword>
<feature type="active site" evidence="10">
    <location>
        <position position="72"/>
    </location>
</feature>
<dbReference type="InterPro" id="IPR018510">
    <property type="entry name" value="DAP_epimerase_AS"/>
</dbReference>
<name>D5X7U3_THEPJ</name>
<evidence type="ECO:0000256" key="3">
    <source>
        <dbReference type="ARBA" id="ARBA00013080"/>
    </source>
</evidence>
<evidence type="ECO:0000256" key="6">
    <source>
        <dbReference type="ARBA" id="ARBA00023154"/>
    </source>
</evidence>
<evidence type="ECO:0000256" key="5">
    <source>
        <dbReference type="ARBA" id="ARBA00022605"/>
    </source>
</evidence>
<feature type="binding site" evidence="9">
    <location>
        <begin position="73"/>
        <end position="74"/>
    </location>
    <ligand>
        <name>substrate</name>
    </ligand>
</feature>
<evidence type="ECO:0000256" key="9">
    <source>
        <dbReference type="HAMAP-Rule" id="MF_00197"/>
    </source>
</evidence>
<feature type="binding site" evidence="9">
    <location>
        <begin position="222"/>
        <end position="223"/>
    </location>
    <ligand>
        <name>substrate</name>
    </ligand>
</feature>
<dbReference type="NCBIfam" id="TIGR00652">
    <property type="entry name" value="DapF"/>
    <property type="match status" value="1"/>
</dbReference>
<dbReference type="KEGG" id="tjr:TherJR_1814"/>
<feature type="site" description="Could be important to modulate the pK values of the two catalytic cysteine residues" evidence="9">
    <location>
        <position position="212"/>
    </location>
</feature>
<proteinExistence type="inferred from homology"/>
<dbReference type="InterPro" id="IPR001653">
    <property type="entry name" value="DAP_epimerase_DapF"/>
</dbReference>
<dbReference type="Proteomes" id="UP000002377">
    <property type="component" value="Chromosome"/>
</dbReference>
<dbReference type="EC" id="5.1.1.7" evidence="3 9"/>
<dbReference type="GO" id="GO:0005829">
    <property type="term" value="C:cytosol"/>
    <property type="evidence" value="ECO:0007669"/>
    <property type="project" value="TreeGrafter"/>
</dbReference>
<evidence type="ECO:0000313" key="11">
    <source>
        <dbReference type="EMBL" id="ADG82663.1"/>
    </source>
</evidence>